<keyword evidence="4" id="KW-1185">Reference proteome</keyword>
<name>E4S6U9_CALA7</name>
<keyword evidence="3" id="KW-0808">Transferase</keyword>
<evidence type="ECO:0000313" key="3">
    <source>
        <dbReference type="EMBL" id="ADQ41732.1"/>
    </source>
</evidence>
<dbReference type="SUPFAM" id="SSF53756">
    <property type="entry name" value="UDP-Glycosyltransferase/glycogen phosphorylase"/>
    <property type="match status" value="1"/>
</dbReference>
<reference key="1">
    <citation type="submission" date="2010-11" db="EMBL/GenBank/DDBJ databases">
        <title>Complete sequence of chromosome of Caldicellulosiruptor kristjanssonii 177R1B.</title>
        <authorList>
            <consortium name="US DOE Joint Genome Institute"/>
            <person name="Lucas S."/>
            <person name="Copeland A."/>
            <person name="Lapidus A."/>
            <person name="Cheng J.-F."/>
            <person name="Bruce D."/>
            <person name="Goodwin L."/>
            <person name="Pitluck S."/>
            <person name="Davenport K."/>
            <person name="Detter J.C."/>
            <person name="Han C."/>
            <person name="Tapia R."/>
            <person name="Land M."/>
            <person name="Hauser L."/>
            <person name="Jeffries C."/>
            <person name="Kyrpides N."/>
            <person name="Ivanova N."/>
            <person name="Mikhailova N."/>
            <person name="Blumer-Schuette S.E."/>
            <person name="Kelly R.M."/>
            <person name="Woyke T."/>
        </authorList>
    </citation>
    <scope>NUCLEOTIDE SEQUENCE</scope>
    <source>
        <strain>177R1B</strain>
    </source>
</reference>
<dbReference type="AlphaFoldDB" id="E4S6U9"/>
<evidence type="ECO:0000259" key="1">
    <source>
        <dbReference type="Pfam" id="PF00534"/>
    </source>
</evidence>
<dbReference type="Pfam" id="PF13439">
    <property type="entry name" value="Glyco_transf_4"/>
    <property type="match status" value="1"/>
</dbReference>
<proteinExistence type="predicted"/>
<dbReference type="Proteomes" id="UP000009256">
    <property type="component" value="Chromosome"/>
</dbReference>
<organism evidence="3 4">
    <name type="scientific">Caldicellulosiruptor acetigenus (strain ATCC 700853 / DSM 12137 / I77R1B)</name>
    <name type="common">Caldicellulosiruptor kristjanssonii</name>
    <dbReference type="NCBI Taxonomy" id="632335"/>
    <lineage>
        <taxon>Bacteria</taxon>
        <taxon>Bacillati</taxon>
        <taxon>Bacillota</taxon>
        <taxon>Bacillota incertae sedis</taxon>
        <taxon>Caldicellulosiruptorales</taxon>
        <taxon>Caldicellulosiruptoraceae</taxon>
        <taxon>Caldicellulosiruptor</taxon>
    </lineage>
</organism>
<evidence type="ECO:0000259" key="2">
    <source>
        <dbReference type="Pfam" id="PF13439"/>
    </source>
</evidence>
<feature type="domain" description="Glycosyltransferase subfamily 4-like N-terminal" evidence="2">
    <location>
        <begin position="26"/>
        <end position="223"/>
    </location>
</feature>
<dbReference type="PANTHER" id="PTHR12526">
    <property type="entry name" value="GLYCOSYLTRANSFERASE"/>
    <property type="match status" value="1"/>
</dbReference>
<gene>
    <name evidence="3" type="ordered locus">Calkr_2278</name>
</gene>
<dbReference type="HOGENOM" id="CLU_009583_28_3_9"/>
<dbReference type="STRING" id="632335.Calkr_2278"/>
<dbReference type="GO" id="GO:0016757">
    <property type="term" value="F:glycosyltransferase activity"/>
    <property type="evidence" value="ECO:0007669"/>
    <property type="project" value="InterPro"/>
</dbReference>
<dbReference type="Pfam" id="PF00534">
    <property type="entry name" value="Glycos_transf_1"/>
    <property type="match status" value="1"/>
</dbReference>
<evidence type="ECO:0000313" key="4">
    <source>
        <dbReference type="Proteomes" id="UP000009256"/>
    </source>
</evidence>
<dbReference type="OrthoDB" id="9768685at2"/>
<feature type="domain" description="Glycosyl transferase family 1" evidence="1">
    <location>
        <begin position="233"/>
        <end position="375"/>
    </location>
</feature>
<dbReference type="Gene3D" id="3.40.50.2000">
    <property type="entry name" value="Glycogen Phosphorylase B"/>
    <property type="match status" value="2"/>
</dbReference>
<reference evidence="3 4" key="2">
    <citation type="journal article" date="2011" name="J. Bacteriol.">
        <title>Complete genome sequences for the anaerobic, extremely thermophilic plant biomass-degrading bacteria Caldicellulosiruptor hydrothermalis, Caldicellulosiruptor kristjanssonii, Caldicellulosiruptor kronotskyensis, Caldicellulosiruptor owensenis, and Caldicellulosiruptor lactoaceticus.</title>
        <authorList>
            <person name="Blumer-Schuette S.E."/>
            <person name="Ozdemir I."/>
            <person name="Mistry D."/>
            <person name="Lucas S."/>
            <person name="Lapidus A."/>
            <person name="Cheng J.F."/>
            <person name="Goodwin L.A."/>
            <person name="Pitluck S."/>
            <person name="Land M.L."/>
            <person name="Hauser L.J."/>
            <person name="Woyke T."/>
            <person name="Mikhailova N."/>
            <person name="Pati A."/>
            <person name="Kyrpides N.C."/>
            <person name="Ivanova N."/>
            <person name="Detter J.C."/>
            <person name="Walston-Davenport K."/>
            <person name="Han S."/>
            <person name="Adams M.W."/>
            <person name="Kelly R.M."/>
        </authorList>
    </citation>
    <scope>NUCLEOTIDE SEQUENCE [LARGE SCALE GENOMIC DNA]</scope>
    <source>
        <strain evidence="4">ATCC 700853 / DSM 12137 / I77R1B</strain>
    </source>
</reference>
<sequence length="406" mass="46097">MNKGKNKKATIVHVNVTTNGSTGRIMCMLHEAAKKEGFNSIIAYGRGSPPKNGEYIRIGNDFSVYSHVALTRLLDLHGLGSVRATKKFIKKLDELNPDLIHLHNVHGYYVNIKLLFEYLKEKKIPVVWTLHDCWAFTGHCAYFEYVGCDKWKTGCYDCPQVKKYPKSLFVDNSVQMYRIKRELFTGLDNLTIVCPSNWLANLVKQSFLSKYPVKVIHNGVDTTVFRPVDGGKMRERLNIPKEKFVILGVAANFKDERKGFKYFLELSKLIDKDCMIVLVGVSKKQIKNLPKNIIGLMRTENINELVEIYSMADVFVNLTLEDNFPTVNLESLACGTPVITFDSGGSGESIEESCGLLVKKGDLKSLFDSIMKVKSRKGYFIRCILYDKVNFSKEYVNVYNDLITCS</sequence>
<dbReference type="EMBL" id="CP002326">
    <property type="protein sequence ID" value="ADQ41732.1"/>
    <property type="molecule type" value="Genomic_DNA"/>
</dbReference>
<protein>
    <submittedName>
        <fullName evidence="3">Glycosyl transferase group 1</fullName>
    </submittedName>
</protein>
<dbReference type="CAZy" id="GT4">
    <property type="family name" value="Glycosyltransferase Family 4"/>
</dbReference>
<dbReference type="KEGG" id="cki:Calkr_2278"/>
<dbReference type="InterPro" id="IPR028098">
    <property type="entry name" value="Glyco_trans_4-like_N"/>
</dbReference>
<dbReference type="eggNOG" id="COG0297">
    <property type="taxonomic scope" value="Bacteria"/>
</dbReference>
<dbReference type="RefSeq" id="WP_013433452.1">
    <property type="nucleotide sequence ID" value="NC_014721.1"/>
</dbReference>
<dbReference type="PANTHER" id="PTHR12526:SF637">
    <property type="entry name" value="GLYCOSYLTRANSFERASE EPSF-RELATED"/>
    <property type="match status" value="1"/>
</dbReference>
<accession>E4S6U9</accession>
<dbReference type="InterPro" id="IPR001296">
    <property type="entry name" value="Glyco_trans_1"/>
</dbReference>